<name>A0A4Z2EUR9_9TELE</name>
<dbReference type="EMBL" id="SRLO01002597">
    <property type="protein sequence ID" value="TNN32595.1"/>
    <property type="molecule type" value="Genomic_DNA"/>
</dbReference>
<evidence type="ECO:0000313" key="1">
    <source>
        <dbReference type="EMBL" id="TNN32595.1"/>
    </source>
</evidence>
<dbReference type="AlphaFoldDB" id="A0A4Z2EUR9"/>
<sequence>MKVDLSLHYANTQKGSRVKIWEETSWFGDVTCWALRRDAPPLLDEAAGGGYCSCGVQGCRDELRSFYALHVASGIPLGGQHMNARL</sequence>
<evidence type="ECO:0000313" key="2">
    <source>
        <dbReference type="Proteomes" id="UP000314294"/>
    </source>
</evidence>
<proteinExistence type="predicted"/>
<dbReference type="Proteomes" id="UP000314294">
    <property type="component" value="Unassembled WGS sequence"/>
</dbReference>
<gene>
    <name evidence="1" type="ORF">EYF80_057242</name>
</gene>
<keyword evidence="2" id="KW-1185">Reference proteome</keyword>
<accession>A0A4Z2EUR9</accession>
<protein>
    <submittedName>
        <fullName evidence="1">Uncharacterized protein</fullName>
    </submittedName>
</protein>
<comment type="caution">
    <text evidence="1">The sequence shown here is derived from an EMBL/GenBank/DDBJ whole genome shotgun (WGS) entry which is preliminary data.</text>
</comment>
<reference evidence="1 2" key="1">
    <citation type="submission" date="2019-03" db="EMBL/GenBank/DDBJ databases">
        <title>First draft genome of Liparis tanakae, snailfish: a comprehensive survey of snailfish specific genes.</title>
        <authorList>
            <person name="Kim W."/>
            <person name="Song I."/>
            <person name="Jeong J.-H."/>
            <person name="Kim D."/>
            <person name="Kim S."/>
            <person name="Ryu S."/>
            <person name="Song J.Y."/>
            <person name="Lee S.K."/>
        </authorList>
    </citation>
    <scope>NUCLEOTIDE SEQUENCE [LARGE SCALE GENOMIC DNA]</scope>
    <source>
        <tissue evidence="1">Muscle</tissue>
    </source>
</reference>
<organism evidence="1 2">
    <name type="scientific">Liparis tanakae</name>
    <name type="common">Tanaka's snailfish</name>
    <dbReference type="NCBI Taxonomy" id="230148"/>
    <lineage>
        <taxon>Eukaryota</taxon>
        <taxon>Metazoa</taxon>
        <taxon>Chordata</taxon>
        <taxon>Craniata</taxon>
        <taxon>Vertebrata</taxon>
        <taxon>Euteleostomi</taxon>
        <taxon>Actinopterygii</taxon>
        <taxon>Neopterygii</taxon>
        <taxon>Teleostei</taxon>
        <taxon>Neoteleostei</taxon>
        <taxon>Acanthomorphata</taxon>
        <taxon>Eupercaria</taxon>
        <taxon>Perciformes</taxon>
        <taxon>Cottioidei</taxon>
        <taxon>Cottales</taxon>
        <taxon>Liparidae</taxon>
        <taxon>Liparis</taxon>
    </lineage>
</organism>